<feature type="region of interest" description="Disordered" evidence="1">
    <location>
        <begin position="24"/>
        <end position="116"/>
    </location>
</feature>
<protein>
    <submittedName>
        <fullName evidence="2">Uncharacterized protein</fullName>
    </submittedName>
</protein>
<dbReference type="AlphaFoldDB" id="A0A8H4P4S3"/>
<feature type="compositionally biased region" description="Polar residues" evidence="1">
    <location>
        <begin position="82"/>
        <end position="108"/>
    </location>
</feature>
<organism evidence="2 3">
    <name type="scientific">Fusarium albosuccineum</name>
    <dbReference type="NCBI Taxonomy" id="1237068"/>
    <lineage>
        <taxon>Eukaryota</taxon>
        <taxon>Fungi</taxon>
        <taxon>Dikarya</taxon>
        <taxon>Ascomycota</taxon>
        <taxon>Pezizomycotina</taxon>
        <taxon>Sordariomycetes</taxon>
        <taxon>Hypocreomycetidae</taxon>
        <taxon>Hypocreales</taxon>
        <taxon>Nectriaceae</taxon>
        <taxon>Fusarium</taxon>
        <taxon>Fusarium decemcellulare species complex</taxon>
    </lineage>
</organism>
<dbReference type="Proteomes" id="UP000554235">
    <property type="component" value="Unassembled WGS sequence"/>
</dbReference>
<accession>A0A8H4P4S3</accession>
<dbReference type="EMBL" id="JAADYS010001536">
    <property type="protein sequence ID" value="KAF4462449.1"/>
    <property type="molecule type" value="Genomic_DNA"/>
</dbReference>
<evidence type="ECO:0000313" key="3">
    <source>
        <dbReference type="Proteomes" id="UP000554235"/>
    </source>
</evidence>
<feature type="compositionally biased region" description="Low complexity" evidence="1">
    <location>
        <begin position="60"/>
        <end position="81"/>
    </location>
</feature>
<feature type="non-terminal residue" evidence="2">
    <location>
        <position position="116"/>
    </location>
</feature>
<feature type="non-terminal residue" evidence="2">
    <location>
        <position position="1"/>
    </location>
</feature>
<sequence>LSSPQPIRSFCCLPSLRHAHNTLRPCRKSQTRPCARPSRTVLGPSTSKLPTCLAVAARHSTPSLSRPSSRASTLSSAIASSMPPSRTRSQTSTPGPQSARPPTSTQRQMRPATSRC</sequence>
<proteinExistence type="predicted"/>
<comment type="caution">
    <text evidence="2">The sequence shown here is derived from an EMBL/GenBank/DDBJ whole genome shotgun (WGS) entry which is preliminary data.</text>
</comment>
<evidence type="ECO:0000256" key="1">
    <source>
        <dbReference type="SAM" id="MobiDB-lite"/>
    </source>
</evidence>
<name>A0A8H4P4S3_9HYPO</name>
<evidence type="ECO:0000313" key="2">
    <source>
        <dbReference type="EMBL" id="KAF4462449.1"/>
    </source>
</evidence>
<gene>
    <name evidence="2" type="ORF">FALBO_10736</name>
</gene>
<keyword evidence="3" id="KW-1185">Reference proteome</keyword>
<reference evidence="2 3" key="1">
    <citation type="submission" date="2020-01" db="EMBL/GenBank/DDBJ databases">
        <title>Identification and distribution of gene clusters putatively required for synthesis of sphingolipid metabolism inhibitors in phylogenetically diverse species of the filamentous fungus Fusarium.</title>
        <authorList>
            <person name="Kim H.-S."/>
            <person name="Busman M."/>
            <person name="Brown D.W."/>
            <person name="Divon H."/>
            <person name="Uhlig S."/>
            <person name="Proctor R.H."/>
        </authorList>
    </citation>
    <scope>NUCLEOTIDE SEQUENCE [LARGE SCALE GENOMIC DNA]</scope>
    <source>
        <strain evidence="2 3">NRRL 20459</strain>
    </source>
</reference>